<evidence type="ECO:0000256" key="1">
    <source>
        <dbReference type="SAM" id="Phobius"/>
    </source>
</evidence>
<sequence length="104" mass="11883">MLQTSLFRLILPFDAICEVFRVVPAADYSALSCKPTRFLSTPRSREAPWLISSGWFPHSVLLLLLFVSLTRFEYQRLYKKPGAASCLGARQPPASMWFRRSDSL</sequence>
<accession>A0AAN8AQT9</accession>
<evidence type="ECO:0000313" key="3">
    <source>
        <dbReference type="Proteomes" id="UP001346869"/>
    </source>
</evidence>
<dbReference type="Proteomes" id="UP001346869">
    <property type="component" value="Unassembled WGS sequence"/>
</dbReference>
<dbReference type="EMBL" id="JAUZQC010000005">
    <property type="protein sequence ID" value="KAK5871751.1"/>
    <property type="molecule type" value="Genomic_DNA"/>
</dbReference>
<organism evidence="2 3">
    <name type="scientific">Eleginops maclovinus</name>
    <name type="common">Patagonian blennie</name>
    <name type="synonym">Eleginus maclovinus</name>
    <dbReference type="NCBI Taxonomy" id="56733"/>
    <lineage>
        <taxon>Eukaryota</taxon>
        <taxon>Metazoa</taxon>
        <taxon>Chordata</taxon>
        <taxon>Craniata</taxon>
        <taxon>Vertebrata</taxon>
        <taxon>Euteleostomi</taxon>
        <taxon>Actinopterygii</taxon>
        <taxon>Neopterygii</taxon>
        <taxon>Teleostei</taxon>
        <taxon>Neoteleostei</taxon>
        <taxon>Acanthomorphata</taxon>
        <taxon>Eupercaria</taxon>
        <taxon>Perciformes</taxon>
        <taxon>Notothenioidei</taxon>
        <taxon>Eleginopidae</taxon>
        <taxon>Eleginops</taxon>
    </lineage>
</organism>
<name>A0AAN8AQT9_ELEMC</name>
<feature type="transmembrane region" description="Helical" evidence="1">
    <location>
        <begin position="49"/>
        <end position="70"/>
    </location>
</feature>
<keyword evidence="1" id="KW-0812">Transmembrane</keyword>
<gene>
    <name evidence="2" type="ORF">PBY51_004612</name>
</gene>
<dbReference type="AlphaFoldDB" id="A0AAN8AQT9"/>
<keyword evidence="1" id="KW-0472">Membrane</keyword>
<keyword evidence="3" id="KW-1185">Reference proteome</keyword>
<proteinExistence type="predicted"/>
<keyword evidence="1" id="KW-1133">Transmembrane helix</keyword>
<comment type="caution">
    <text evidence="2">The sequence shown here is derived from an EMBL/GenBank/DDBJ whole genome shotgun (WGS) entry which is preliminary data.</text>
</comment>
<reference evidence="2 3" key="1">
    <citation type="journal article" date="2023" name="Genes (Basel)">
        <title>Chromosome-Level Genome Assembly and Circadian Gene Repertoire of the Patagonia Blennie Eleginops maclovinus-The Closest Ancestral Proxy of Antarctic Cryonotothenioids.</title>
        <authorList>
            <person name="Cheng C.C."/>
            <person name="Rivera-Colon A.G."/>
            <person name="Minhas B.F."/>
            <person name="Wilson L."/>
            <person name="Rayamajhi N."/>
            <person name="Vargas-Chacoff L."/>
            <person name="Catchen J.M."/>
        </authorList>
    </citation>
    <scope>NUCLEOTIDE SEQUENCE [LARGE SCALE GENOMIC DNA]</scope>
    <source>
        <strain evidence="2">JMC-PN-2008</strain>
    </source>
</reference>
<reference evidence="2 3" key="2">
    <citation type="journal article" date="2023" name="Mol. Biol. Evol.">
        <title>Genomics of Secondarily Temperate Adaptation in the Only Non-Antarctic Icefish.</title>
        <authorList>
            <person name="Rivera-Colon A.G."/>
            <person name="Rayamajhi N."/>
            <person name="Minhas B.F."/>
            <person name="Madrigal G."/>
            <person name="Bilyk K.T."/>
            <person name="Yoon V."/>
            <person name="Hune M."/>
            <person name="Gregory S."/>
            <person name="Cheng C.H.C."/>
            <person name="Catchen J.M."/>
        </authorList>
    </citation>
    <scope>NUCLEOTIDE SEQUENCE [LARGE SCALE GENOMIC DNA]</scope>
    <source>
        <strain evidence="2">JMC-PN-2008</strain>
    </source>
</reference>
<evidence type="ECO:0000313" key="2">
    <source>
        <dbReference type="EMBL" id="KAK5871751.1"/>
    </source>
</evidence>
<protein>
    <submittedName>
        <fullName evidence="2">Uncharacterized protein</fullName>
    </submittedName>
</protein>